<dbReference type="CDD" id="cd00303">
    <property type="entry name" value="retropepsin_like"/>
    <property type="match status" value="1"/>
</dbReference>
<feature type="region of interest" description="Disordered" evidence="1">
    <location>
        <begin position="380"/>
        <end position="406"/>
    </location>
</feature>
<feature type="region of interest" description="Disordered" evidence="1">
    <location>
        <begin position="1"/>
        <end position="25"/>
    </location>
</feature>
<dbReference type="InterPro" id="IPR043502">
    <property type="entry name" value="DNA/RNA_pol_sf"/>
</dbReference>
<dbReference type="Pfam" id="PF17921">
    <property type="entry name" value="Integrase_H2C2"/>
    <property type="match status" value="1"/>
</dbReference>
<feature type="compositionally biased region" description="Polar residues" evidence="1">
    <location>
        <begin position="1"/>
        <end position="12"/>
    </location>
</feature>
<dbReference type="InterPro" id="IPR021109">
    <property type="entry name" value="Peptidase_aspartic_dom_sf"/>
</dbReference>
<dbReference type="Gene3D" id="2.40.70.10">
    <property type="entry name" value="Acid Proteases"/>
    <property type="match status" value="1"/>
</dbReference>
<organism evidence="3 4">
    <name type="scientific">Musca domestica</name>
    <name type="common">House fly</name>
    <dbReference type="NCBI Taxonomy" id="7370"/>
    <lineage>
        <taxon>Eukaryota</taxon>
        <taxon>Metazoa</taxon>
        <taxon>Ecdysozoa</taxon>
        <taxon>Arthropoda</taxon>
        <taxon>Hexapoda</taxon>
        <taxon>Insecta</taxon>
        <taxon>Pterygota</taxon>
        <taxon>Neoptera</taxon>
        <taxon>Endopterygota</taxon>
        <taxon>Diptera</taxon>
        <taxon>Brachycera</taxon>
        <taxon>Muscomorpha</taxon>
        <taxon>Muscoidea</taxon>
        <taxon>Muscidae</taxon>
        <taxon>Musca</taxon>
    </lineage>
</organism>
<dbReference type="InterPro" id="IPR005312">
    <property type="entry name" value="DUF1759"/>
</dbReference>
<feature type="domain" description="CCHC-type" evidence="2">
    <location>
        <begin position="346"/>
        <end position="362"/>
    </location>
</feature>
<sequence>MTDEQVQGSQRDTTIEELKQQHGSSKGKLECRLGIVESHYKQASYYQSQIERLSPRDNGRAEIEELYVSIKTKILTQIGQDRRPSVTDQSFVLPHVPSNRLPSLKLPKFDGKYLEYKNFINTFNNLVNNDPNISTSEKFNHLLSCLSGEALATIKAFQVTDENYSSALKRLKERYDNDTLIFLENVTSMFELPKSNKPVPKQLRNIVDTISALYSSLKSLGSFEQICDAFIIHLVMSKVDSETKQRWDEYIDYSKLPSWTECCSMLDKRCQQLDAQCRRSSKQHNPTITNYSHSNNQKQHSFVTKNVAQDLVCSHCSKSGHMISTCQRFIVLTPNQRIEQAKQQKLCLNCLSKGHGYIQCPSKYSCRFCKQRHHSLLHKQSEPTCLREEEEPSSSSATTHSTFQTKPSPQVSTVILATALVLVRDSEGKYQLGRALLDSCSQVNFISETLCKSLNLKKCTNSTDVSGVGSSKLRVTHKTQTTIRSRLNNFNMSLEFLVSRNITGYHPDENLSANNFNLPSNIELADPEFHRRRGIDILLGAESFFSLLSVGQIKLGENLPTLQKTLLGWIVSGKYTSQTAISSQRSTYSIVQHKDIFQEINKNIEMLWKIDVVESKCQNMSREQKVCEDHFVKNVSVQSDGRLMVRLPFKGDPNVLGDSRDIALRRFFSIERKLNKNPELKEDYSKFLKEYEELGHMSQVDDTNISVPNYYIPHHCVLRPSSVSTKLRVVFDASCRTSSQTSLNEIMMVGPTIQNNLLITLLRFRCHRYGMTADIVKMYRQVLVHPEDRQLQLILWRDDSTKPIKTFALNTVTYGTASAPYLAIRSLHYAAERFPNPYEVGKDIIMNDFYVDDMVTGADDLVSLKRIKKEVTEILSYSKFSLSKWHSNYPGYVSSEDEVKEMKLNDDVTSTLGMTWHSDNDTFHFEFRPSKTIVWCIQQHYFSEEFLEISKHGFVSGRLSSLAPFIEDVSGVQLIRVGGRLLNAELTPEMKFPLLLPKTDPFVKIMVIYIHRSNYHAGPRALVSLIQQQFWIVNCRSLARKVVHQCIHCTRYKPKLLTQVMGNLPKDRVTGFRPFDVVGVDFAGPIPTWHTEYLAQLQNRYRWKNPQQNLQVNDMVLIHEDNVPPMKWAIGRITKLIPGADGFVRVAEVKTSQTTLKRPVAKLAVLPKE</sequence>
<dbReference type="GeneID" id="131804590"/>
<dbReference type="InterPro" id="IPR041588">
    <property type="entry name" value="Integrase_H2C2"/>
</dbReference>
<dbReference type="Proteomes" id="UP001652621">
    <property type="component" value="Unplaced"/>
</dbReference>
<gene>
    <name evidence="4" type="primary">LOC131804590</name>
</gene>
<reference evidence="4" key="1">
    <citation type="submission" date="2025-08" db="UniProtKB">
        <authorList>
            <consortium name="RefSeq"/>
        </authorList>
    </citation>
    <scope>IDENTIFICATION</scope>
    <source>
        <strain evidence="4">Aabys</strain>
        <tissue evidence="4">Whole body</tissue>
    </source>
</reference>
<dbReference type="Pfam" id="PF18701">
    <property type="entry name" value="DUF5641"/>
    <property type="match status" value="1"/>
</dbReference>
<dbReference type="InterPro" id="IPR040676">
    <property type="entry name" value="DUF5641"/>
</dbReference>
<evidence type="ECO:0000256" key="1">
    <source>
        <dbReference type="SAM" id="MobiDB-lite"/>
    </source>
</evidence>
<dbReference type="RefSeq" id="XP_058983633.1">
    <property type="nucleotide sequence ID" value="XM_059127650.1"/>
</dbReference>
<name>A0ABM3VD94_MUSDO</name>
<dbReference type="PANTHER" id="PTHR47331">
    <property type="entry name" value="PHD-TYPE DOMAIN-CONTAINING PROTEIN"/>
    <property type="match status" value="1"/>
</dbReference>
<dbReference type="InterPro" id="IPR001878">
    <property type="entry name" value="Znf_CCHC"/>
</dbReference>
<dbReference type="SMART" id="SM00343">
    <property type="entry name" value="ZnF_C2HC"/>
    <property type="match status" value="2"/>
</dbReference>
<feature type="compositionally biased region" description="Polar residues" evidence="1">
    <location>
        <begin position="397"/>
        <end position="406"/>
    </location>
</feature>
<feature type="domain" description="CCHC-type" evidence="2">
    <location>
        <begin position="312"/>
        <end position="328"/>
    </location>
</feature>
<dbReference type="SUPFAM" id="SSF56672">
    <property type="entry name" value="DNA/RNA polymerases"/>
    <property type="match status" value="1"/>
</dbReference>
<accession>A0ABM3VD94</accession>
<evidence type="ECO:0000313" key="4">
    <source>
        <dbReference type="RefSeq" id="XP_058983633.1"/>
    </source>
</evidence>
<dbReference type="Pfam" id="PF03564">
    <property type="entry name" value="DUF1759"/>
    <property type="match status" value="1"/>
</dbReference>
<dbReference type="CDD" id="cd01644">
    <property type="entry name" value="RT_pepA17"/>
    <property type="match status" value="1"/>
</dbReference>
<evidence type="ECO:0000259" key="2">
    <source>
        <dbReference type="SMART" id="SM00343"/>
    </source>
</evidence>
<proteinExistence type="predicted"/>
<protein>
    <submittedName>
        <fullName evidence="4">Uncharacterized protein LOC131804590</fullName>
    </submittedName>
</protein>
<evidence type="ECO:0000313" key="3">
    <source>
        <dbReference type="Proteomes" id="UP001652621"/>
    </source>
</evidence>
<keyword evidence="3" id="KW-1185">Reference proteome</keyword>